<feature type="compositionally biased region" description="Polar residues" evidence="1">
    <location>
        <begin position="19"/>
        <end position="29"/>
    </location>
</feature>
<feature type="region of interest" description="Disordered" evidence="1">
    <location>
        <begin position="830"/>
        <end position="956"/>
    </location>
</feature>
<sequence length="1557" mass="160552">MVPPEPQLPAFEPALPQARRNNPDTSFQTGHDDSSSVFLSSDDIESAEALTAAENTSVATAVHTRDAGALEDHVTAVKDGVKLPVRLDFLNDRQATGDDTDQPSRLPGSSRAAMQAIAAWRRQASTDQVNQVLSAHRPDSELVLIWVIPGASPGLMLIELHAPPSFVSAAGDGLGDGNSTRSSGSAAPHRIAASTGALESAWRTHGIAASGVGPAWPMRGLREAAAAMAAAECLAPTINVGTGSAQAIGPAAAAAAAAGSNNADGSDRLTGEAGAGGRQPAALTASLNRARVFGLSAPGPVQQGGQERRLFGAMGWRGVMCSSGALTVVVVPDAGMEGEVCALLAMQHQQLPLPVCPEESLGENPPIPQSLQSLQRQQQQQGQPFAGVPLDMGPSRVYASAQPSVGIESTVAAVTVGNLGFAGNDEGAVGGLLAKLDKEDKDDARARERFLWDLGAWLELTGRRAAAREAVATGPTDGIAGVAAANAARSAASLRQAPGRAVRGSDQAQQRLSQQQQQRQHSAQHPQAQQRRVLGDLLPVSEIEALGGAPHNAGITRVAPGLGLETWVAPPRTGEQLTTVANAQQPMPQTALELLGFACSRGWAATSTHIVLGLMDMGFSMHAINASVQGAHGWSALHLAVASGSAELVAMTALWRSYGRYGDGAAVQEEWRAMLAAPGPGGLTPLHLAAVLPKPAIAAMDLLSTLPAETLSTWFDESACDGCTPAHYAFRAGNTHLNEHALLCLATGTAALDLGTAQGLQEVLPYLGELQAELSTCSESADLEGGAHERASSGGNVRSGGVVAAAVADAAAGRLPSGSVADANALASRSPCESTTESMETACEDSPKGSSGAGYEGPVDNDSEGCVDNAVLADGEALPASGGPTSGDVVGSGEGAMGAGARPASPPRILASNPPSVGVARAGSSSSSSSGTFSRSSRGNTVRPATHSMLGRPNVRSSSPVLEAAVSASAVASAGAATAGAATAVVASTGRHCSRSLRRFLPRLMSRFQCLGGSRPGSSSNRGTSWSRSQRVPVSTSEIPSLAASTPPPSGTSASATRPWVEPPSVSREGDPHQLQPRGVAEAQQSSTSNSSASPFAVTTLLHSLSPVSLQGGQEHPHAHPHPTGSTAGAPLNTCTGTPPSPNGTNAHSLHRTSSSRNCPPQPQLHTRGEESQSPGQSVPIQASTVPLQRTTDSQAWAPEPWLMQKRAWPQPSSVVVELLERVSQAASTLGSVGTNGDSWQASPGSGTQCHSSGAVPQPQPAVPMAVPMAQAAPAPNSTSPPPTISLEQAQQVALQIVAAARNLSASASAEMSTALPTAGAGALGAAAALMRSAPPEVGDRILAEFLTPLCNVTLQRRLQQQVREHQERLRLRMMEMLHFVRPAYRTPSGLQPSLPPPPQQQQQASQHHEGQWQQQQQPQQEWLPGLHFSSNGSRRAGGSGDEERRPRHASAPSHEHGCHRLTAAFAASLAPLAGLVIKRVNLLQGQGQERERRCRSLRPGQGQGRRRLPMRVVADAAAGREAIALIPHPGNGRSTQAGCWLWYGARASSSNADREV</sequence>
<accession>D8U416</accession>
<dbReference type="GO" id="GO:0003713">
    <property type="term" value="F:transcription coactivator activity"/>
    <property type="evidence" value="ECO:0007669"/>
    <property type="project" value="TreeGrafter"/>
</dbReference>
<feature type="compositionally biased region" description="Low complexity" evidence="1">
    <location>
        <begin position="916"/>
        <end position="939"/>
    </location>
</feature>
<feature type="compositionally biased region" description="Polar residues" evidence="1">
    <location>
        <begin position="1229"/>
        <end position="1252"/>
    </location>
</feature>
<dbReference type="EMBL" id="GL378357">
    <property type="protein sequence ID" value="EFJ45418.1"/>
    <property type="molecule type" value="Genomic_DNA"/>
</dbReference>
<organism evidence="3">
    <name type="scientific">Volvox carteri f. nagariensis</name>
    <dbReference type="NCBI Taxonomy" id="3068"/>
    <lineage>
        <taxon>Eukaryota</taxon>
        <taxon>Viridiplantae</taxon>
        <taxon>Chlorophyta</taxon>
        <taxon>core chlorophytes</taxon>
        <taxon>Chlorophyceae</taxon>
        <taxon>CS clade</taxon>
        <taxon>Chlamydomonadales</taxon>
        <taxon>Volvocaceae</taxon>
        <taxon>Volvox</taxon>
    </lineage>
</organism>
<dbReference type="STRING" id="3068.D8U416"/>
<dbReference type="Gene3D" id="1.25.40.20">
    <property type="entry name" value="Ankyrin repeat-containing domain"/>
    <property type="match status" value="1"/>
</dbReference>
<feature type="compositionally biased region" description="Polar residues" evidence="1">
    <location>
        <begin position="1030"/>
        <end position="1039"/>
    </location>
</feature>
<feature type="compositionally biased region" description="Low complexity" evidence="1">
    <location>
        <begin position="1083"/>
        <end position="1094"/>
    </location>
</feature>
<feature type="region of interest" description="Disordered" evidence="1">
    <location>
        <begin position="1229"/>
        <end position="1262"/>
    </location>
</feature>
<dbReference type="SUPFAM" id="SSF48403">
    <property type="entry name" value="Ankyrin repeat"/>
    <property type="match status" value="1"/>
</dbReference>
<reference evidence="2 3" key="1">
    <citation type="journal article" date="2010" name="Science">
        <title>Genomic analysis of organismal complexity in the multicellular green alga Volvox carteri.</title>
        <authorList>
            <person name="Prochnik S.E."/>
            <person name="Umen J."/>
            <person name="Nedelcu A.M."/>
            <person name="Hallmann A."/>
            <person name="Miller S.M."/>
            <person name="Nishii I."/>
            <person name="Ferris P."/>
            <person name="Kuo A."/>
            <person name="Mitros T."/>
            <person name="Fritz-Laylin L.K."/>
            <person name="Hellsten U."/>
            <person name="Chapman J."/>
            <person name="Simakov O."/>
            <person name="Rensing S.A."/>
            <person name="Terry A."/>
            <person name="Pangilinan J."/>
            <person name="Kapitonov V."/>
            <person name="Jurka J."/>
            <person name="Salamov A."/>
            <person name="Shapiro H."/>
            <person name="Schmutz J."/>
            <person name="Grimwood J."/>
            <person name="Lindquist E."/>
            <person name="Lucas S."/>
            <person name="Grigoriev I.V."/>
            <person name="Schmitt R."/>
            <person name="Kirk D."/>
            <person name="Rokhsar D.S."/>
        </authorList>
    </citation>
    <scope>NUCLEOTIDE SEQUENCE [LARGE SCALE GENOMIC DNA]</scope>
    <source>
        <strain evidence="3">f. Nagariensis / Eve</strain>
    </source>
</reference>
<dbReference type="Proteomes" id="UP000001058">
    <property type="component" value="Unassembled WGS sequence"/>
</dbReference>
<evidence type="ECO:0000313" key="3">
    <source>
        <dbReference type="Proteomes" id="UP000001058"/>
    </source>
</evidence>
<dbReference type="PANTHER" id="PTHR46007:SF8">
    <property type="entry name" value="C2H2-TYPE DOMAIN-CONTAINING PROTEIN"/>
    <property type="match status" value="1"/>
</dbReference>
<dbReference type="GeneID" id="9625863"/>
<keyword evidence="3" id="KW-1185">Reference proteome</keyword>
<protein>
    <submittedName>
        <fullName evidence="2">Uncharacterized protein</fullName>
    </submittedName>
</protein>
<gene>
    <name evidence="2" type="ORF">VOLCADRAFT_94260</name>
</gene>
<dbReference type="PANTHER" id="PTHR46007">
    <property type="entry name" value="MEDIATOR OF RNA POLYMERASE II TRANSCRIPTION SUBUNIT 12"/>
    <property type="match status" value="1"/>
</dbReference>
<dbReference type="InterPro" id="IPR036770">
    <property type="entry name" value="Ankyrin_rpt-contain_sf"/>
</dbReference>
<feature type="compositionally biased region" description="Polar residues" evidence="1">
    <location>
        <begin position="1133"/>
        <end position="1159"/>
    </location>
</feature>
<feature type="region of interest" description="Disordered" evidence="1">
    <location>
        <begin position="1"/>
        <end position="39"/>
    </location>
</feature>
<evidence type="ECO:0000256" key="1">
    <source>
        <dbReference type="SAM" id="MobiDB-lite"/>
    </source>
</evidence>
<dbReference type="InterPro" id="IPR051647">
    <property type="entry name" value="Mediator_comp_sub12"/>
</dbReference>
<name>D8U416_VOLCA</name>
<feature type="region of interest" description="Disordered" evidence="1">
    <location>
        <begin position="1386"/>
        <end position="1457"/>
    </location>
</feature>
<feature type="compositionally biased region" description="Low complexity" evidence="1">
    <location>
        <begin position="1401"/>
        <end position="1437"/>
    </location>
</feature>
<feature type="region of interest" description="Disordered" evidence="1">
    <location>
        <begin position="1011"/>
        <end position="1094"/>
    </location>
</feature>
<feature type="region of interest" description="Disordered" evidence="1">
    <location>
        <begin position="1108"/>
        <end position="1180"/>
    </location>
</feature>
<dbReference type="OrthoDB" id="552173at2759"/>
<feature type="compositionally biased region" description="Low complexity" evidence="1">
    <location>
        <begin position="1040"/>
        <end position="1059"/>
    </location>
</feature>
<dbReference type="InParanoid" id="D8U416"/>
<feature type="region of interest" description="Disordered" evidence="1">
    <location>
        <begin position="494"/>
        <end position="530"/>
    </location>
</feature>
<dbReference type="RefSeq" id="XP_002953445.1">
    <property type="nucleotide sequence ID" value="XM_002953399.1"/>
</dbReference>
<evidence type="ECO:0000313" key="2">
    <source>
        <dbReference type="EMBL" id="EFJ45418.1"/>
    </source>
</evidence>
<feature type="compositionally biased region" description="Low complexity" evidence="1">
    <location>
        <begin position="507"/>
        <end position="530"/>
    </location>
</feature>
<dbReference type="GO" id="GO:0016592">
    <property type="term" value="C:mediator complex"/>
    <property type="evidence" value="ECO:0007669"/>
    <property type="project" value="TreeGrafter"/>
</dbReference>
<dbReference type="GO" id="GO:0045944">
    <property type="term" value="P:positive regulation of transcription by RNA polymerase II"/>
    <property type="evidence" value="ECO:0007669"/>
    <property type="project" value="TreeGrafter"/>
</dbReference>
<feature type="region of interest" description="Disordered" evidence="1">
    <location>
        <begin position="1488"/>
        <end position="1508"/>
    </location>
</feature>
<feature type="compositionally biased region" description="Low complexity" evidence="1">
    <location>
        <begin position="1012"/>
        <end position="1029"/>
    </location>
</feature>
<proteinExistence type="predicted"/>
<dbReference type="KEGG" id="vcn:VOLCADRAFT_94260"/>